<proteinExistence type="predicted"/>
<name>A0A1Y1RS56_9MICC</name>
<dbReference type="PROSITE" id="PS50043">
    <property type="entry name" value="HTH_LUXR_2"/>
    <property type="match status" value="1"/>
</dbReference>
<dbReference type="OrthoDB" id="9808843at2"/>
<evidence type="ECO:0000256" key="2">
    <source>
        <dbReference type="PROSITE-ProRule" id="PRU00169"/>
    </source>
</evidence>
<evidence type="ECO:0000259" key="4">
    <source>
        <dbReference type="PROSITE" id="PS50110"/>
    </source>
</evidence>
<dbReference type="PANTHER" id="PTHR43214">
    <property type="entry name" value="TWO-COMPONENT RESPONSE REGULATOR"/>
    <property type="match status" value="1"/>
</dbReference>
<dbReference type="SUPFAM" id="SSF46894">
    <property type="entry name" value="C-terminal effector domain of the bipartite response regulators"/>
    <property type="match status" value="1"/>
</dbReference>
<dbReference type="Pfam" id="PF00072">
    <property type="entry name" value="Response_reg"/>
    <property type="match status" value="1"/>
</dbReference>
<protein>
    <submittedName>
        <fullName evidence="5">DNA-binding response regulator</fullName>
    </submittedName>
</protein>
<evidence type="ECO:0000313" key="6">
    <source>
        <dbReference type="Proteomes" id="UP000192359"/>
    </source>
</evidence>
<dbReference type="CDD" id="cd06170">
    <property type="entry name" value="LuxR_C_like"/>
    <property type="match status" value="1"/>
</dbReference>
<dbReference type="InterPro" id="IPR000792">
    <property type="entry name" value="Tscrpt_reg_LuxR_C"/>
</dbReference>
<keyword evidence="1 5" id="KW-0238">DNA-binding</keyword>
<dbReference type="PRINTS" id="PR00038">
    <property type="entry name" value="HTHLUXR"/>
</dbReference>
<dbReference type="RefSeq" id="WP_083090675.1">
    <property type="nucleotide sequence ID" value="NZ_LXWF01000003.1"/>
</dbReference>
<dbReference type="PANTHER" id="PTHR43214:SF42">
    <property type="entry name" value="TRANSCRIPTIONAL REGULATORY PROTEIN DESR"/>
    <property type="match status" value="1"/>
</dbReference>
<dbReference type="SMART" id="SM00448">
    <property type="entry name" value="REC"/>
    <property type="match status" value="1"/>
</dbReference>
<dbReference type="Pfam" id="PF00196">
    <property type="entry name" value="GerE"/>
    <property type="match status" value="1"/>
</dbReference>
<dbReference type="PROSITE" id="PS50110">
    <property type="entry name" value="RESPONSE_REGULATORY"/>
    <property type="match status" value="1"/>
</dbReference>
<accession>A0A1Y1RS56</accession>
<keyword evidence="6" id="KW-1185">Reference proteome</keyword>
<dbReference type="InterPro" id="IPR016032">
    <property type="entry name" value="Sig_transdc_resp-reg_C-effctor"/>
</dbReference>
<dbReference type="InterPro" id="IPR039420">
    <property type="entry name" value="WalR-like"/>
</dbReference>
<dbReference type="GO" id="GO:0006355">
    <property type="term" value="P:regulation of DNA-templated transcription"/>
    <property type="evidence" value="ECO:0007669"/>
    <property type="project" value="InterPro"/>
</dbReference>
<feature type="domain" description="HTH luxR-type" evidence="3">
    <location>
        <begin position="136"/>
        <end position="201"/>
    </location>
</feature>
<organism evidence="5 6">
    <name type="scientific">Rothia nasimurium</name>
    <dbReference type="NCBI Taxonomy" id="85336"/>
    <lineage>
        <taxon>Bacteria</taxon>
        <taxon>Bacillati</taxon>
        <taxon>Actinomycetota</taxon>
        <taxon>Actinomycetes</taxon>
        <taxon>Micrococcales</taxon>
        <taxon>Micrococcaceae</taxon>
        <taxon>Rothia</taxon>
    </lineage>
</organism>
<comment type="caution">
    <text evidence="5">The sequence shown here is derived from an EMBL/GenBank/DDBJ whole genome shotgun (WGS) entry which is preliminary data.</text>
</comment>
<sequence length="203" mass="21861">MNPIKLLIADDQQLMREALGTLLTLQPDLEVVGSCGRGDQVLALAQKTAPDVVLLDIEMPGLSGLETAQQLREHKVPCRVLMVTTFGRPGYLSRALEAGASGFIVKDAPASQLAETIRKVHAGLRVVDPALAAETFSVGPSPLTDRERQVLRAAQHGDSIVFLAQKLHLAQGTVRNHLSNAMTKLGAQNRFDAATKARENGWL</sequence>
<feature type="domain" description="Response regulatory" evidence="4">
    <location>
        <begin position="5"/>
        <end position="121"/>
    </location>
</feature>
<dbReference type="SMART" id="SM00421">
    <property type="entry name" value="HTH_LUXR"/>
    <property type="match status" value="1"/>
</dbReference>
<dbReference type="CDD" id="cd19930">
    <property type="entry name" value="REC_DesR-like"/>
    <property type="match status" value="1"/>
</dbReference>
<gene>
    <name evidence="5" type="ORF">A7979_09370</name>
</gene>
<dbReference type="SUPFAM" id="SSF52172">
    <property type="entry name" value="CheY-like"/>
    <property type="match status" value="1"/>
</dbReference>
<keyword evidence="2" id="KW-0597">Phosphoprotein</keyword>
<dbReference type="AlphaFoldDB" id="A0A1Y1RS56"/>
<dbReference type="GO" id="GO:0003677">
    <property type="term" value="F:DNA binding"/>
    <property type="evidence" value="ECO:0007669"/>
    <property type="project" value="UniProtKB-KW"/>
</dbReference>
<dbReference type="InterPro" id="IPR011006">
    <property type="entry name" value="CheY-like_superfamily"/>
</dbReference>
<dbReference type="GO" id="GO:0000160">
    <property type="term" value="P:phosphorelay signal transduction system"/>
    <property type="evidence" value="ECO:0007669"/>
    <property type="project" value="InterPro"/>
</dbReference>
<dbReference type="InterPro" id="IPR001789">
    <property type="entry name" value="Sig_transdc_resp-reg_receiver"/>
</dbReference>
<evidence type="ECO:0000313" key="5">
    <source>
        <dbReference type="EMBL" id="ORC24480.1"/>
    </source>
</evidence>
<dbReference type="Proteomes" id="UP000192359">
    <property type="component" value="Unassembled WGS sequence"/>
</dbReference>
<evidence type="ECO:0000256" key="1">
    <source>
        <dbReference type="ARBA" id="ARBA00023125"/>
    </source>
</evidence>
<reference evidence="5 6" key="1">
    <citation type="submission" date="2016-05" db="EMBL/GenBank/DDBJ databases">
        <title>Draft genome sequence of a porcine commensal Rothia nasimurium.</title>
        <authorList>
            <person name="Gaiser R.A."/>
            <person name="Van Baarlen P."/>
            <person name="Wells J.M."/>
        </authorList>
    </citation>
    <scope>NUCLEOTIDE SEQUENCE [LARGE SCALE GENOMIC DNA]</scope>
    <source>
        <strain evidence="5 6">PT-32</strain>
    </source>
</reference>
<evidence type="ECO:0000259" key="3">
    <source>
        <dbReference type="PROSITE" id="PS50043"/>
    </source>
</evidence>
<feature type="modified residue" description="4-aspartylphosphate" evidence="2">
    <location>
        <position position="56"/>
    </location>
</feature>
<dbReference type="Gene3D" id="3.40.50.2300">
    <property type="match status" value="1"/>
</dbReference>
<dbReference type="EMBL" id="LXWF01000003">
    <property type="protein sequence ID" value="ORC24480.1"/>
    <property type="molecule type" value="Genomic_DNA"/>
</dbReference>